<dbReference type="RefSeq" id="WP_100257190.1">
    <property type="nucleotide sequence ID" value="NZ_CP011797.1"/>
</dbReference>
<sequence>MPYILVLYYSRHGSVAQLAEALAAGIESVAGIEARVRTVPEVGPGFDKAIDTIPDQGPLYCTPEDFAGAAGLALGSPGRFGNMAAALKYFLEQTTSSWINGQMLGKPATVFTSTTTPHGGQESTLLSMMNPLLHHGMLITGVPFSEPALHSDYGGGTPYGVSHIAGEQHQNLSAEVAKLATGQGKRLAHYSLRLLNDH</sequence>
<evidence type="ECO:0000259" key="4">
    <source>
        <dbReference type="PROSITE" id="PS50902"/>
    </source>
</evidence>
<dbReference type="PANTHER" id="PTHR30546:SF23">
    <property type="entry name" value="FLAVOPROTEIN-LIKE PROTEIN YCP4-RELATED"/>
    <property type="match status" value="1"/>
</dbReference>
<evidence type="ECO:0000256" key="1">
    <source>
        <dbReference type="ARBA" id="ARBA00006961"/>
    </source>
</evidence>
<comment type="similarity">
    <text evidence="1">Belongs to the WrbA family.</text>
</comment>
<keyword evidence="5" id="KW-0560">Oxidoreductase</keyword>
<dbReference type="Proteomes" id="UP000229757">
    <property type="component" value="Chromosome"/>
</dbReference>
<feature type="domain" description="Flavodoxin-like" evidence="4">
    <location>
        <begin position="4"/>
        <end position="195"/>
    </location>
</feature>
<evidence type="ECO:0000313" key="6">
    <source>
        <dbReference type="Proteomes" id="UP000229757"/>
    </source>
</evidence>
<dbReference type="InterPro" id="IPR005025">
    <property type="entry name" value="FMN_Rdtase-like_dom"/>
</dbReference>
<dbReference type="SUPFAM" id="SSF52218">
    <property type="entry name" value="Flavoproteins"/>
    <property type="match status" value="1"/>
</dbReference>
<reference evidence="5 6" key="1">
    <citation type="journal article" date="2017" name="Environ. Microbiol.">
        <title>Genomic and physiological analyses of 'Reinekea forsetii' reveal a versatile opportunistic lifestyle during spring algae blooms.</title>
        <authorList>
            <person name="Avci B."/>
            <person name="Hahnke R.L."/>
            <person name="Chafee M."/>
            <person name="Fischer T."/>
            <person name="Gruber-Vodicka H."/>
            <person name="Tegetmeyer H.E."/>
            <person name="Harder J."/>
            <person name="Fuchs B.M."/>
            <person name="Amann R.I."/>
            <person name="Teeling H."/>
        </authorList>
    </citation>
    <scope>NUCLEOTIDE SEQUENCE [LARGE SCALE GENOMIC DNA]</scope>
    <source>
        <strain evidence="5 6">Hel1_31_D35</strain>
    </source>
</reference>
<dbReference type="InterPro" id="IPR029039">
    <property type="entry name" value="Flavoprotein-like_sf"/>
</dbReference>
<dbReference type="InterPro" id="IPR008254">
    <property type="entry name" value="Flavodoxin/NO_synth"/>
</dbReference>
<dbReference type="Pfam" id="PF03358">
    <property type="entry name" value="FMN_red"/>
    <property type="match status" value="1"/>
</dbReference>
<dbReference type="EMBL" id="CP011797">
    <property type="protein sequence ID" value="ATX76882.1"/>
    <property type="molecule type" value="Genomic_DNA"/>
</dbReference>
<dbReference type="NCBIfam" id="TIGR01755">
    <property type="entry name" value="flav_wrbA"/>
    <property type="match status" value="1"/>
</dbReference>
<dbReference type="GO" id="GO:0018541">
    <property type="term" value="F:p-benzoquinone reductase (NADPH) activity"/>
    <property type="evidence" value="ECO:0007669"/>
    <property type="project" value="UniProtKB-EC"/>
</dbReference>
<dbReference type="GO" id="GO:0010181">
    <property type="term" value="F:FMN binding"/>
    <property type="evidence" value="ECO:0007669"/>
    <property type="project" value="InterPro"/>
</dbReference>
<name>A0A2K8KQJ1_9GAMM</name>
<keyword evidence="6" id="KW-1185">Reference proteome</keyword>
<dbReference type="NCBIfam" id="NF002999">
    <property type="entry name" value="PRK03767.1"/>
    <property type="match status" value="1"/>
</dbReference>
<dbReference type="PANTHER" id="PTHR30546">
    <property type="entry name" value="FLAVODOXIN-RELATED PROTEIN WRBA-RELATED"/>
    <property type="match status" value="1"/>
</dbReference>
<dbReference type="GO" id="GO:0003955">
    <property type="term" value="F:NAD(P)H dehydrogenase (quinone) activity"/>
    <property type="evidence" value="ECO:0007669"/>
    <property type="project" value="InterPro"/>
</dbReference>
<dbReference type="KEGG" id="rfo:REIFOR_01744"/>
<keyword evidence="2" id="KW-0285">Flavoprotein</keyword>
<accession>A0A2K8KQJ1</accession>
<dbReference type="GO" id="GO:0016020">
    <property type="term" value="C:membrane"/>
    <property type="evidence" value="ECO:0007669"/>
    <property type="project" value="TreeGrafter"/>
</dbReference>
<evidence type="ECO:0000313" key="5">
    <source>
        <dbReference type="EMBL" id="ATX76882.1"/>
    </source>
</evidence>
<organism evidence="5 6">
    <name type="scientific">Reinekea forsetii</name>
    <dbReference type="NCBI Taxonomy" id="1336806"/>
    <lineage>
        <taxon>Bacteria</taxon>
        <taxon>Pseudomonadati</taxon>
        <taxon>Pseudomonadota</taxon>
        <taxon>Gammaproteobacteria</taxon>
        <taxon>Oceanospirillales</taxon>
        <taxon>Saccharospirillaceae</taxon>
        <taxon>Reinekea</taxon>
    </lineage>
</organism>
<dbReference type="PROSITE" id="PS50902">
    <property type="entry name" value="FLAVODOXIN_LIKE"/>
    <property type="match status" value="1"/>
</dbReference>
<dbReference type="EC" id="1.6.5.6" evidence="5"/>
<dbReference type="OrthoDB" id="9801479at2"/>
<evidence type="ECO:0000256" key="2">
    <source>
        <dbReference type="ARBA" id="ARBA00022630"/>
    </source>
</evidence>
<protein>
    <submittedName>
        <fullName evidence="5">NAD(P)H quinone oxidoreductase / putative 1,4-benzoquinone reductase, AA6 family</fullName>
        <ecNumber evidence="5">1.6.5.6</ecNumber>
    </submittedName>
</protein>
<dbReference type="InterPro" id="IPR010089">
    <property type="entry name" value="Flavoprotein_WrbA-like"/>
</dbReference>
<gene>
    <name evidence="5" type="ORF">REIFOR_01744</name>
</gene>
<dbReference type="Gene3D" id="3.40.50.360">
    <property type="match status" value="1"/>
</dbReference>
<evidence type="ECO:0000256" key="3">
    <source>
        <dbReference type="ARBA" id="ARBA00022643"/>
    </source>
</evidence>
<keyword evidence="3" id="KW-0288">FMN</keyword>
<proteinExistence type="inferred from homology"/>
<dbReference type="AlphaFoldDB" id="A0A2K8KQJ1"/>
<dbReference type="FunFam" id="3.40.50.360:FF:000001">
    <property type="entry name" value="NAD(P)H dehydrogenase (Quinone) FQR1-like"/>
    <property type="match status" value="1"/>
</dbReference>